<feature type="region of interest" description="Disordered" evidence="13">
    <location>
        <begin position="1649"/>
        <end position="1689"/>
    </location>
</feature>
<dbReference type="PROSITE" id="PS50290">
    <property type="entry name" value="PI3_4_KINASE_3"/>
    <property type="match status" value="1"/>
</dbReference>
<keyword evidence="11" id="KW-0539">Nucleus</keyword>
<feature type="domain" description="FAT" evidence="15">
    <location>
        <begin position="2038"/>
        <end position="2740"/>
    </location>
</feature>
<keyword evidence="18" id="KW-1185">Reference proteome</keyword>
<evidence type="ECO:0000256" key="10">
    <source>
        <dbReference type="ARBA" id="ARBA00023204"/>
    </source>
</evidence>
<feature type="region of interest" description="Disordered" evidence="13">
    <location>
        <begin position="2595"/>
        <end position="2619"/>
    </location>
</feature>
<dbReference type="EMBL" id="FNXT01001093">
    <property type="protein sequence ID" value="SZX71984.1"/>
    <property type="molecule type" value="Genomic_DNA"/>
</dbReference>
<dbReference type="GO" id="GO:0005634">
    <property type="term" value="C:nucleus"/>
    <property type="evidence" value="ECO:0007669"/>
    <property type="project" value="UniProtKB-SubCell"/>
</dbReference>
<dbReference type="Pfam" id="PF02259">
    <property type="entry name" value="FAT"/>
    <property type="match status" value="1"/>
</dbReference>
<dbReference type="InterPro" id="IPR003152">
    <property type="entry name" value="FATC_dom"/>
</dbReference>
<evidence type="ECO:0000256" key="11">
    <source>
        <dbReference type="ARBA" id="ARBA00023242"/>
    </source>
</evidence>
<keyword evidence="4" id="KW-0723">Serine/threonine-protein kinase</keyword>
<evidence type="ECO:0000256" key="6">
    <source>
        <dbReference type="ARBA" id="ARBA00022741"/>
    </source>
</evidence>
<feature type="region of interest" description="Disordered" evidence="13">
    <location>
        <begin position="741"/>
        <end position="771"/>
    </location>
</feature>
<dbReference type="Gene3D" id="1.10.1070.11">
    <property type="entry name" value="Phosphatidylinositol 3-/4-kinase, catalytic domain"/>
    <property type="match status" value="1"/>
</dbReference>
<dbReference type="GO" id="GO:0005694">
    <property type="term" value="C:chromosome"/>
    <property type="evidence" value="ECO:0007669"/>
    <property type="project" value="TreeGrafter"/>
</dbReference>
<proteinExistence type="inferred from homology"/>
<dbReference type="Pfam" id="PF25030">
    <property type="entry name" value="M-HEAT_ATR"/>
    <property type="match status" value="1"/>
</dbReference>
<keyword evidence="9" id="KW-0067">ATP-binding</keyword>
<dbReference type="InterPro" id="IPR036940">
    <property type="entry name" value="PI3/4_kinase_cat_sf"/>
</dbReference>
<evidence type="ECO:0000256" key="5">
    <source>
        <dbReference type="ARBA" id="ARBA00022679"/>
    </source>
</evidence>
<dbReference type="GO" id="GO:0006281">
    <property type="term" value="P:DNA repair"/>
    <property type="evidence" value="ECO:0007669"/>
    <property type="project" value="UniProtKB-KW"/>
</dbReference>
<reference evidence="17 18" key="1">
    <citation type="submission" date="2016-10" db="EMBL/GenBank/DDBJ databases">
        <authorList>
            <person name="Cai Z."/>
        </authorList>
    </citation>
    <scope>NUCLEOTIDE SEQUENCE [LARGE SCALE GENOMIC DNA]</scope>
</reference>
<dbReference type="PROSITE" id="PS51189">
    <property type="entry name" value="FAT"/>
    <property type="match status" value="1"/>
</dbReference>
<evidence type="ECO:0000259" key="14">
    <source>
        <dbReference type="PROSITE" id="PS50290"/>
    </source>
</evidence>
<keyword evidence="6" id="KW-0547">Nucleotide-binding</keyword>
<keyword evidence="5" id="KW-0808">Transferase</keyword>
<evidence type="ECO:0000313" key="17">
    <source>
        <dbReference type="EMBL" id="SZX71984.1"/>
    </source>
</evidence>
<dbReference type="PROSITE" id="PS51190">
    <property type="entry name" value="FATC"/>
    <property type="match status" value="1"/>
</dbReference>
<dbReference type="InterPro" id="IPR012993">
    <property type="entry name" value="UME"/>
</dbReference>
<evidence type="ECO:0000256" key="12">
    <source>
        <dbReference type="ARBA" id="ARBA00024420"/>
    </source>
</evidence>
<dbReference type="GO" id="GO:0000077">
    <property type="term" value="P:DNA damage checkpoint signaling"/>
    <property type="evidence" value="ECO:0007669"/>
    <property type="project" value="TreeGrafter"/>
</dbReference>
<dbReference type="InterPro" id="IPR057564">
    <property type="entry name" value="HEAT_ATR"/>
</dbReference>
<accession>A0A383W4P2</accession>
<dbReference type="InterPro" id="IPR016024">
    <property type="entry name" value="ARM-type_fold"/>
</dbReference>
<feature type="compositionally biased region" description="Low complexity" evidence="13">
    <location>
        <begin position="1655"/>
        <end position="1672"/>
    </location>
</feature>
<protein>
    <recommendedName>
        <fullName evidence="12">Serine/threonine-protein kinase ATR</fullName>
        <ecNumber evidence="3">2.7.11.1</ecNumber>
    </recommendedName>
</protein>
<dbReference type="GO" id="GO:0004674">
    <property type="term" value="F:protein serine/threonine kinase activity"/>
    <property type="evidence" value="ECO:0007669"/>
    <property type="project" value="UniProtKB-KW"/>
</dbReference>
<feature type="compositionally biased region" description="Polar residues" evidence="13">
    <location>
        <begin position="857"/>
        <end position="873"/>
    </location>
</feature>
<dbReference type="SMART" id="SM00146">
    <property type="entry name" value="PI3Kc"/>
    <property type="match status" value="1"/>
</dbReference>
<keyword evidence="8" id="KW-0418">Kinase</keyword>
<evidence type="ECO:0000256" key="7">
    <source>
        <dbReference type="ARBA" id="ARBA00022763"/>
    </source>
</evidence>
<evidence type="ECO:0000256" key="4">
    <source>
        <dbReference type="ARBA" id="ARBA00022527"/>
    </source>
</evidence>
<dbReference type="PANTHER" id="PTHR11139:SF69">
    <property type="entry name" value="SERINE_THREONINE-PROTEIN KINASE ATR"/>
    <property type="match status" value="1"/>
</dbReference>
<feature type="compositionally biased region" description="Low complexity" evidence="13">
    <location>
        <begin position="476"/>
        <end position="492"/>
    </location>
</feature>
<dbReference type="Pfam" id="PF08064">
    <property type="entry name" value="UME"/>
    <property type="match status" value="1"/>
</dbReference>
<gene>
    <name evidence="17" type="ORF">BQ4739_LOCUS12084</name>
</gene>
<dbReference type="SMART" id="SM01343">
    <property type="entry name" value="FATC"/>
    <property type="match status" value="1"/>
</dbReference>
<dbReference type="PANTHER" id="PTHR11139">
    <property type="entry name" value="ATAXIA TELANGIECTASIA MUTATED ATM -RELATED"/>
    <property type="match status" value="1"/>
</dbReference>
<dbReference type="CDD" id="cd00892">
    <property type="entry name" value="PIKKc_ATR"/>
    <property type="match status" value="1"/>
</dbReference>
<organism evidence="17 18">
    <name type="scientific">Tetradesmus obliquus</name>
    <name type="common">Green alga</name>
    <name type="synonym">Acutodesmus obliquus</name>
    <dbReference type="NCBI Taxonomy" id="3088"/>
    <lineage>
        <taxon>Eukaryota</taxon>
        <taxon>Viridiplantae</taxon>
        <taxon>Chlorophyta</taxon>
        <taxon>core chlorophytes</taxon>
        <taxon>Chlorophyceae</taxon>
        <taxon>CS clade</taxon>
        <taxon>Sphaeropleales</taxon>
        <taxon>Scenedesmaceae</taxon>
        <taxon>Tetradesmus</taxon>
    </lineage>
</organism>
<feature type="region of interest" description="Disordered" evidence="13">
    <location>
        <begin position="1013"/>
        <end position="1036"/>
    </location>
</feature>
<evidence type="ECO:0000259" key="16">
    <source>
        <dbReference type="PROSITE" id="PS51190"/>
    </source>
</evidence>
<dbReference type="Pfam" id="PF02260">
    <property type="entry name" value="FATC"/>
    <property type="match status" value="1"/>
</dbReference>
<keyword evidence="10" id="KW-0234">DNA repair</keyword>
<feature type="compositionally biased region" description="Basic and acidic residues" evidence="13">
    <location>
        <begin position="2595"/>
        <end position="2608"/>
    </location>
</feature>
<feature type="region of interest" description="Disordered" evidence="13">
    <location>
        <begin position="431"/>
        <end position="492"/>
    </location>
</feature>
<dbReference type="InterPro" id="IPR000403">
    <property type="entry name" value="PI3/4_kinase_cat_dom"/>
</dbReference>
<dbReference type="STRING" id="3088.A0A383W4P2"/>
<feature type="domain" description="FATC" evidence="16">
    <location>
        <begin position="3161"/>
        <end position="3193"/>
    </location>
</feature>
<evidence type="ECO:0000256" key="13">
    <source>
        <dbReference type="SAM" id="MobiDB-lite"/>
    </source>
</evidence>
<dbReference type="EC" id="2.7.11.1" evidence="3"/>
<dbReference type="GO" id="GO:0005524">
    <property type="term" value="F:ATP binding"/>
    <property type="evidence" value="ECO:0007669"/>
    <property type="project" value="UniProtKB-KW"/>
</dbReference>
<evidence type="ECO:0000256" key="1">
    <source>
        <dbReference type="ARBA" id="ARBA00004123"/>
    </source>
</evidence>
<evidence type="ECO:0000313" key="18">
    <source>
        <dbReference type="Proteomes" id="UP000256970"/>
    </source>
</evidence>
<dbReference type="InterPro" id="IPR003151">
    <property type="entry name" value="PIK-rel_kinase_FAT"/>
</dbReference>
<dbReference type="Pfam" id="PF00454">
    <property type="entry name" value="PI3_PI4_kinase"/>
    <property type="match status" value="1"/>
</dbReference>
<comment type="subcellular location">
    <subcellularLocation>
        <location evidence="1">Nucleus</location>
    </subcellularLocation>
</comment>
<feature type="domain" description="PI3K/PI4K catalytic" evidence="14">
    <location>
        <begin position="2846"/>
        <end position="3156"/>
    </location>
</feature>
<feature type="region of interest" description="Disordered" evidence="13">
    <location>
        <begin position="857"/>
        <end position="878"/>
    </location>
</feature>
<dbReference type="Pfam" id="PF23593">
    <property type="entry name" value="HEAT_ATR"/>
    <property type="match status" value="1"/>
</dbReference>
<name>A0A383W4P2_TETOB</name>
<evidence type="ECO:0000256" key="2">
    <source>
        <dbReference type="ARBA" id="ARBA00010769"/>
    </source>
</evidence>
<dbReference type="Proteomes" id="UP000256970">
    <property type="component" value="Unassembled WGS sequence"/>
</dbReference>
<dbReference type="GO" id="GO:0000723">
    <property type="term" value="P:telomere maintenance"/>
    <property type="evidence" value="ECO:0007669"/>
    <property type="project" value="TreeGrafter"/>
</dbReference>
<dbReference type="Gene3D" id="3.30.1010.10">
    <property type="entry name" value="Phosphatidylinositol 3-kinase Catalytic Subunit, Chain A, domain 4"/>
    <property type="match status" value="1"/>
</dbReference>
<sequence length="3193" mass="338216">MSAKRRTSSKSGLTLLLEELTTLLPKALEACPADSESQSSNLIIEKLRTVLLDLLDNCLKCSSGKHIVAVLKILRHVLHKLPATFPAHAHSQALACMVQLLARLPAHQGTLDDQLLEVWCSMAGLAADQSQALLLEMHAGTVDLLLDLEQLIFELSRPAAAVQGEGMPLPLYQGLLCELQCAGELAAQQQQDAQQQQQGQLAGYVEAHVKDEATWQAYAALALRFLLHLLREFPGQLGPATPCVLVPALGQMLSYCSSEVQELCLNAVALMVIHQSHEGAMVAAVLQHALWLLECAAGGLIPDAVASPSWQVAAAACVEVCLPALNSMNMLGPFADRLVQCLCSAAVSQPLQQQQSLWLGLLHEVLLLSPGHAGMAALHLPLVAAAGSSPQAEGVLLQVWQAVGVWAAQPGVRDVVERQVLLLLHPSMHSAPASSTEAAGELPTSPPKKKARKLKQAQLTAEGGFLSSQRPGKGTSSQPSDSGQAAAAAAAASSPSSRASAAELALQTMQQLLQLQPGTPDAAAIARIVAMVASLGPACHTPASLASALGLSATPLAAAAAAAADDDTTDQKQDLHKVQLLGLLLRGLLSVPGQSGALVACVAQQAVAWLPHAARQPDLCAELLPVLLLAMVAAAGSAAAEPGSAEMHMRVWQDARDHLQGASSLYTTGAAGPPSPLLAAVSTAWLTLSRLLGWGGKSAVEAASAQVHAGCSSSSDAAFAAAAVRLQPLWALMQHAQHDCTQQQQQQGAGAGSADRQHGSQQQQQQQQPGLSAKLSVDYQQALSSFLATLQQLPDACRTAALQLSALQSLSLLLQASTGLLQPCAVAAWLRDAAQAVLGIHGSGACISKSGSGISHTARQMRSKASTQQPQQRPSEETVAELLTQLGPFVPPVLPGRTLAAGAAAAASSTVSMALPPLVELLPVLQPAVAPAPAAEDSDGSSGDAAAQVQAAALQLLHSYLEAAAQQPGSLSVSKQLLLDALALVCSPSAAVRNAALQLVQLFMQPAVLQEAFGSQPEPPPQQQQPQPQQRRRQRNTAAAAAAAAVAAPAADVDVEAGQSLPRRLLEHLRSMLGSTAAAQQGGQQQLQHSIAAQQSVLRAIAGCYSGLASSGGCAELPLLYLLEQCALSEYGQVRGIALSLLQQLALRHTASRELEELLVAGPAGAALLSAVGRALAGQPALFVQLAQLVQLAEDQLAVAVAPHVVPWLCQQQLKEPLELLAGKLGLDAARLVLFCSDGVLAERMWFNPEGLAGLVEFVDELVAPDSFVSVVQSMGRRMARCLIEKAGAACFWGAQHTPPPEMLSRAREYVGIVANGMGQQLQGPDRVLELLQGETLALLLKNIGNTLAQELEPPAAMPIENAASTAVAVTAGAAAGRGDSWGSGCWALQAALQKLCEERGLPAAPLPGLSYSLGLSGAGGSGGPVSAADKMQCLRALVVLMHLLGEHLGSHALQMMAVLSEALLYCTDGPLRMQALSGWLVFVQLLAQHAPAVLQRVAAHAAVVLLPVLGLTSQEGSTTAAAGAAAAQAGGEAAAGEVDTAAVQLAADVLHEIVVKQRQHVRAALRNMPPLPSLDVLKEVNQVLAQEQPRQGPLQQLQLLIGALQHESMAVRHVALGEVRSFLLQHKTFMSDAMSGLLSCSGPAALPQDANNKADSGAAAGTGQQQQQQQKGKGGKAGSGDGSSSKLAPGQCRELVSQLLAALLASCANLPRVHSGHPRSHMVQSMKQRCAQCLGLLGAIDPAHVKPQLPKPAPFAYRAESCLVALLQQHLVRVLQTAYDIGQLETTSYAIQSLLQHYTKRRLQAAARAMKAFAVGPIEGLDLNLQAQQQQQDLQAASEPGSLFSLLEEGVQSIVRPFLTTKFCIAPRQRATPGVVFGSHAHTFRRWLNLWLKQLAELSSGPLAPAFEACRGVMAWDAPLMMGLLPYMMAEVAGQGGEGLELVVREISAVMQCAARGPDHHIDEIELYLQCIFGQLDLLQRWVQEQQAAAEKQAADAAAQAAAAGGNRQAQPPVVDVALPPFVANVASILTAIPIETRAQAALRCGSYARALQYFESYVRDKHGGGLNPSAFNGGCSSYNYDDVSFLLEVYGQLEEPDGLAGLVQLRQGGLTTSDQILVAEKAGAWSEALALYELALSQEAATAAETTAAAAADRPSAAGAAADVLIQAARAVAAGGSANSSDLEPLLRPAGSNGAAAAAAAAAAGVGVGSYHGLSSLQIGHLRSLLQMGHHQTLLRQVDGLIARCLSGSGSASNPDATDMAQNLNPDPATLGTLNPGGLGVSAEEMRGMGGAQWWITQLAALGLAAAWRLGAWGTLRGYLGVIEAAADAGVKPVTAADKWEVCVGTILEAAQRHAYPAVLIGITRERAEVLEVLPAVAGESYARCYPELLKLHMLQELEDACGLMQRPQPVGPLVRSRALRWRERLPLTAPLLSCREPLLALRRQLAGLAADSEAMGRCWLQHAKLCRSTGHQEAAETSVLEASARGVPGALLERCRLLWEREKGHRAVMELQLAVQQMLDGDAQPEDAALQHQRAKEMLQLTEWMAAVGQGHKDMLRANYEDAIQLDGSWEKAHFSYALYLDSLYRDAKQREGKPAASKGMDRLSGRSRVRTPDDSPLDYLPQALEHYGESIRAGHKHILQSLPRLLTLYFEFGSKVAASKAVNQKMRNTHTQVSGVMRGLLRNIPPYKWLLVLPQLTSRICHPQQDVQDFMQQLLGAIADHFPHQALWAMATVCKSTVRARQEAASSILNQAKRRSGEAGRSLFEVFARLADQLIRACMWQPPSDRRVTRCSAFKEFKHLVNMLPVDVQVPVQALFTVDLPPGGKLPPGHRPVCSQATIQGLRDEVIVMSSLMKPKKITFIGSDGADYPFLAKPKDDLRKDYRLMDFAGTLNALLARQPQARRRGLCLRTYAVLPLTDDCGLLQWVEHLVPFKAACEEVLGKERLYSRHSTPHQIKKMYDGFAGSNRAQLLDRVLQSLPPRLGKWLLARFPEPGTWLAARLAFTRTNAAWAMVGHVLGLGDRHGDNIMIHSLTGETMHVDFGCLFDKGLTLEVPEMVPFRLTQNVVDAFGVSGVEGAFRRAAEMTLQVLRANKATLMTCAETFLHDPLVDWARGSKGGSTAAAAGPEAENPQAKDALAVMEGRLSGTLLGVAAIPSLPLSCEGQAARLIEEASDHENLGKMYIWWMPWL</sequence>
<comment type="similarity">
    <text evidence="2">Belongs to the PI3/PI4-kinase family. ATM subfamily.</text>
</comment>
<evidence type="ECO:0000256" key="8">
    <source>
        <dbReference type="ARBA" id="ARBA00022777"/>
    </source>
</evidence>
<dbReference type="InterPro" id="IPR050517">
    <property type="entry name" value="DDR_Repair_Kinase"/>
</dbReference>
<dbReference type="InterPro" id="IPR014009">
    <property type="entry name" value="PIK_FAT"/>
</dbReference>
<dbReference type="SUPFAM" id="SSF56112">
    <property type="entry name" value="Protein kinase-like (PK-like)"/>
    <property type="match status" value="1"/>
</dbReference>
<dbReference type="InterPro" id="IPR056802">
    <property type="entry name" value="ATR-like_M-HEAT"/>
</dbReference>
<dbReference type="SUPFAM" id="SSF48371">
    <property type="entry name" value="ARM repeat"/>
    <property type="match status" value="1"/>
</dbReference>
<dbReference type="InterPro" id="IPR018936">
    <property type="entry name" value="PI3/4_kinase_CS"/>
</dbReference>
<dbReference type="PROSITE" id="PS00916">
    <property type="entry name" value="PI3_4_KINASE_2"/>
    <property type="match status" value="1"/>
</dbReference>
<evidence type="ECO:0000259" key="15">
    <source>
        <dbReference type="PROSITE" id="PS51189"/>
    </source>
</evidence>
<evidence type="ECO:0000256" key="9">
    <source>
        <dbReference type="ARBA" id="ARBA00022840"/>
    </source>
</evidence>
<evidence type="ECO:0000256" key="3">
    <source>
        <dbReference type="ARBA" id="ARBA00012513"/>
    </source>
</evidence>
<dbReference type="InterPro" id="IPR011009">
    <property type="entry name" value="Kinase-like_dom_sf"/>
</dbReference>
<keyword evidence="7" id="KW-0227">DNA damage</keyword>